<dbReference type="AlphaFoldDB" id="A0A0H3ZY45"/>
<name>A0A0H3ZY45_9GAMM</name>
<accession>A0A0H3ZY45</accession>
<evidence type="ECO:0000313" key="1">
    <source>
        <dbReference type="EMBL" id="AKN38784.1"/>
    </source>
</evidence>
<proteinExistence type="predicted"/>
<dbReference type="EMBL" id="KP795616">
    <property type="protein sequence ID" value="AKN38784.1"/>
    <property type="molecule type" value="Genomic_DNA"/>
</dbReference>
<reference evidence="1" key="1">
    <citation type="journal article" date="2015" name="MBio">
        <title>Eco-Evolutionary Dynamics of Episomes among Ecologically Cohesive Bacterial Populations.</title>
        <authorList>
            <person name="Xue H."/>
            <person name="Cordero O.X."/>
            <person name="Camas F.M."/>
            <person name="Trimble W."/>
            <person name="Meyer F."/>
            <person name="Guglielmini J."/>
            <person name="Rocha E.P."/>
            <person name="Polz M.F."/>
        </authorList>
    </citation>
    <scope>NUCLEOTIDE SEQUENCE</scope>
    <source>
        <strain evidence="1">FF_113</strain>
    </source>
</reference>
<sequence length="93" mass="10754">MGQPSAITMLRQMSLSDYWRKLDYVQRHGLPKRNHQYLLQMLNANVLNASGRYKKTFYADDFDLHKKAVEPSPETNQALISQILSDVATIRSE</sequence>
<organism evidence="1">
    <name type="scientific">Enterovibrio sp. FF_113</name>
    <dbReference type="NCBI Taxonomy" id="1660266"/>
    <lineage>
        <taxon>Bacteria</taxon>
        <taxon>Pseudomonadati</taxon>
        <taxon>Pseudomonadota</taxon>
        <taxon>Gammaproteobacteria</taxon>
        <taxon>Vibrionales</taxon>
        <taxon>Vibrionaceae</taxon>
        <taxon>Enterovibrio</taxon>
    </lineage>
</organism>
<protein>
    <submittedName>
        <fullName evidence="1">Uncharacterized protein</fullName>
    </submittedName>
</protein>